<organism evidence="1">
    <name type="scientific">viral metagenome</name>
    <dbReference type="NCBI Taxonomy" id="1070528"/>
    <lineage>
        <taxon>unclassified sequences</taxon>
        <taxon>metagenomes</taxon>
        <taxon>organismal metagenomes</taxon>
    </lineage>
</organism>
<reference evidence="1" key="1">
    <citation type="journal article" date="2020" name="Nature">
        <title>Giant virus diversity and host interactions through global metagenomics.</title>
        <authorList>
            <person name="Schulz F."/>
            <person name="Roux S."/>
            <person name="Paez-Espino D."/>
            <person name="Jungbluth S."/>
            <person name="Walsh D.A."/>
            <person name="Denef V.J."/>
            <person name="McMahon K.D."/>
            <person name="Konstantinidis K.T."/>
            <person name="Eloe-Fadrosh E.A."/>
            <person name="Kyrpides N.C."/>
            <person name="Woyke T."/>
        </authorList>
    </citation>
    <scope>NUCLEOTIDE SEQUENCE</scope>
    <source>
        <strain evidence="1">GVMAG-M-3300027804-48</strain>
    </source>
</reference>
<accession>A0A6C0LIB4</accession>
<proteinExistence type="predicted"/>
<dbReference type="AlphaFoldDB" id="A0A6C0LIB4"/>
<dbReference type="EMBL" id="MN740489">
    <property type="protein sequence ID" value="QHU29411.1"/>
    <property type="molecule type" value="Genomic_DNA"/>
</dbReference>
<sequence length="73" mass="8700">MYYFGTFNNNSNFCNSTKCSIHPPRLLLNNCISERLTLLLHLISAKLIIFNFKMTKRLFLPFYYFFKRPSALL</sequence>
<protein>
    <submittedName>
        <fullName evidence="1">Uncharacterized protein</fullName>
    </submittedName>
</protein>
<evidence type="ECO:0000313" key="1">
    <source>
        <dbReference type="EMBL" id="QHU29411.1"/>
    </source>
</evidence>
<name>A0A6C0LIB4_9ZZZZ</name>